<sequence>QKEIVSSFPYQVGYMEETDVQYLLMDMAVCKVEFVQMDSNHYSAVIMFATVEASAANLQNQVNCSGSDLITAVIEV</sequence>
<comment type="caution">
    <text evidence="1">The sequence shown here is derived from an EMBL/GenBank/DDBJ whole genome shotgun (WGS) entry which is preliminary data.</text>
</comment>
<feature type="non-terminal residue" evidence="1">
    <location>
        <position position="1"/>
    </location>
</feature>
<reference evidence="1 2" key="1">
    <citation type="submission" date="2019-03" db="EMBL/GenBank/DDBJ databases">
        <title>Single cell metagenomics reveals metabolic interactions within the superorganism composed of flagellate Streblomastix strix and complex community of Bacteroidetes bacteria on its surface.</title>
        <authorList>
            <person name="Treitli S.C."/>
            <person name="Kolisko M."/>
            <person name="Husnik F."/>
            <person name="Keeling P."/>
            <person name="Hampl V."/>
        </authorList>
    </citation>
    <scope>NUCLEOTIDE SEQUENCE [LARGE SCALE GENOMIC DNA]</scope>
    <source>
        <strain evidence="1">ST1C</strain>
    </source>
</reference>
<protein>
    <submittedName>
        <fullName evidence="1">Uncharacterized protein</fullName>
    </submittedName>
</protein>
<accession>A0A5J4UWH6</accession>
<organism evidence="1 2">
    <name type="scientific">Streblomastix strix</name>
    <dbReference type="NCBI Taxonomy" id="222440"/>
    <lineage>
        <taxon>Eukaryota</taxon>
        <taxon>Metamonada</taxon>
        <taxon>Preaxostyla</taxon>
        <taxon>Oxymonadida</taxon>
        <taxon>Streblomastigidae</taxon>
        <taxon>Streblomastix</taxon>
    </lineage>
</organism>
<gene>
    <name evidence="1" type="ORF">EZS28_029888</name>
</gene>
<proteinExistence type="predicted"/>
<dbReference type="EMBL" id="SNRW01011861">
    <property type="protein sequence ID" value="KAA6374584.1"/>
    <property type="molecule type" value="Genomic_DNA"/>
</dbReference>
<name>A0A5J4UWH6_9EUKA</name>
<dbReference type="Proteomes" id="UP000324800">
    <property type="component" value="Unassembled WGS sequence"/>
</dbReference>
<evidence type="ECO:0000313" key="1">
    <source>
        <dbReference type="EMBL" id="KAA6374584.1"/>
    </source>
</evidence>
<evidence type="ECO:0000313" key="2">
    <source>
        <dbReference type="Proteomes" id="UP000324800"/>
    </source>
</evidence>
<dbReference type="AlphaFoldDB" id="A0A5J4UWH6"/>